<dbReference type="EMBL" id="WKFB01000529">
    <property type="protein sequence ID" value="KAF6720179.1"/>
    <property type="molecule type" value="Genomic_DNA"/>
</dbReference>
<protein>
    <submittedName>
        <fullName evidence="2">Uncharacterized protein</fullName>
    </submittedName>
</protein>
<dbReference type="Proteomes" id="UP000646548">
    <property type="component" value="Unassembled WGS sequence"/>
</dbReference>
<reference evidence="2" key="1">
    <citation type="journal article" name="BMC Genomics">
        <title>Long-read sequencing and de novo genome assembly of marine medaka (Oryzias melastigma).</title>
        <authorList>
            <person name="Liang P."/>
            <person name="Saqib H.S.A."/>
            <person name="Ni X."/>
            <person name="Shen Y."/>
        </authorList>
    </citation>
    <scope>NUCLEOTIDE SEQUENCE</scope>
    <source>
        <strain evidence="2">Bigg-433</strain>
    </source>
</reference>
<gene>
    <name evidence="2" type="ORF">FQA47_010200</name>
</gene>
<evidence type="ECO:0000313" key="3">
    <source>
        <dbReference type="Proteomes" id="UP000646548"/>
    </source>
</evidence>
<sequence>MDTSDALSTMKKFLITQVVPPRASAVQKVVARMQTFAQRTCQLFCLPLQPLPCGNISCCSAQTHQLEPGVKKQDHSQSVQSVPPTILIVNISNSTLIDCVIGDSCPSAAAERQPLMQEAELQKHAEVQLQTERASRNTEPSSSSSSSSGLCFCITTRAAQHQHRKLTPQLCHHRRQQPHAH</sequence>
<proteinExistence type="predicted"/>
<dbReference type="AlphaFoldDB" id="A0A834F3T8"/>
<organism evidence="2 3">
    <name type="scientific">Oryzias melastigma</name>
    <name type="common">Marine medaka</name>
    <dbReference type="NCBI Taxonomy" id="30732"/>
    <lineage>
        <taxon>Eukaryota</taxon>
        <taxon>Metazoa</taxon>
        <taxon>Chordata</taxon>
        <taxon>Craniata</taxon>
        <taxon>Vertebrata</taxon>
        <taxon>Euteleostomi</taxon>
        <taxon>Actinopterygii</taxon>
        <taxon>Neopterygii</taxon>
        <taxon>Teleostei</taxon>
        <taxon>Neoteleostei</taxon>
        <taxon>Acanthomorphata</taxon>
        <taxon>Ovalentaria</taxon>
        <taxon>Atherinomorphae</taxon>
        <taxon>Beloniformes</taxon>
        <taxon>Adrianichthyidae</taxon>
        <taxon>Oryziinae</taxon>
        <taxon>Oryzias</taxon>
    </lineage>
</organism>
<comment type="caution">
    <text evidence="2">The sequence shown here is derived from an EMBL/GenBank/DDBJ whole genome shotgun (WGS) entry which is preliminary data.</text>
</comment>
<evidence type="ECO:0000256" key="1">
    <source>
        <dbReference type="SAM" id="MobiDB-lite"/>
    </source>
</evidence>
<name>A0A834F3T8_ORYME</name>
<evidence type="ECO:0000313" key="2">
    <source>
        <dbReference type="EMBL" id="KAF6720179.1"/>
    </source>
</evidence>
<feature type="compositionally biased region" description="Polar residues" evidence="1">
    <location>
        <begin position="128"/>
        <end position="140"/>
    </location>
</feature>
<accession>A0A834F3T8</accession>
<feature type="region of interest" description="Disordered" evidence="1">
    <location>
        <begin position="124"/>
        <end position="149"/>
    </location>
</feature>